<dbReference type="HOGENOM" id="CLU_009710_7_0_6"/>
<evidence type="ECO:0000256" key="13">
    <source>
        <dbReference type="HAMAP-Rule" id="MF_00098"/>
    </source>
</evidence>
<dbReference type="STRING" id="515618.RIEPE_0571"/>
<dbReference type="InterPro" id="IPR029038">
    <property type="entry name" value="MetRS_Zn"/>
</dbReference>
<dbReference type="HAMAP" id="MF_00098">
    <property type="entry name" value="Met_tRNA_synth_type1"/>
    <property type="match status" value="1"/>
</dbReference>
<keyword evidence="11 13" id="KW-0030">Aminoacyl-tRNA synthetase</keyword>
<dbReference type="Gene3D" id="3.40.50.620">
    <property type="entry name" value="HUPs"/>
    <property type="match status" value="1"/>
</dbReference>
<dbReference type="Gene3D" id="2.20.28.20">
    <property type="entry name" value="Methionyl-tRNA synthetase, Zn-domain"/>
    <property type="match status" value="1"/>
</dbReference>
<dbReference type="KEGG" id="rip:RIEPE_0571"/>
<feature type="domain" description="Methionyl/Leucyl tRNA synthetase" evidence="15">
    <location>
        <begin position="6"/>
        <end position="393"/>
    </location>
</feature>
<dbReference type="CDD" id="cd00814">
    <property type="entry name" value="MetRS_core"/>
    <property type="match status" value="1"/>
</dbReference>
<evidence type="ECO:0000259" key="14">
    <source>
        <dbReference type="Pfam" id="PF08264"/>
    </source>
</evidence>
<evidence type="ECO:0000256" key="5">
    <source>
        <dbReference type="ARBA" id="ARBA00022598"/>
    </source>
</evidence>
<sequence>MKKKTILVTCAFPYSNGPIHLGHLLEHIQADIWVRYRKMKGEEVLFMSSDDSHGAAIMLKAIDLDMDPSKMIQKMHKEHKEDLLKFSISHDIYCSTNDLENKNITQKIYLILKKRGYIKKKIVSQLYDSEKKFFLPDRFVKGNCPNCLSPDQYGDNCEICGVVYNSTDLLHPRSILSQSPLKIKKTKHIFLILSKFQKKLFEWINCMPFSQSVKNKSIEWISKGLKDWDISRDDPYFGFKIPEEKRKYFYVWLDATIGYIASSRTLFKKRKISFQRFWKNNSEDLLFHFIGKDIIYFHTLFWPSILEGIKYRKPNNIFVHGHLTVDGQKMSKSKGNFISANSYLKHFDSDYLRYYFASKLSSKFEDVNFNLTDFSNKINKELINKIINLASRNASFIKKYFCNYLSKKLDNMFLYQKFIKESKKIEQSFISLNFNSAVKRICFLSDLANKYVEMCSPWKIDPKLENKKMHEICSTGINLFKILMTYLSPILPKIAERSSNFLNYSFHHDWNSLNNPLLNHKINDFKSLASRIDLNGKIFLKED</sequence>
<feature type="short sequence motif" description="'HIGH' region" evidence="13">
    <location>
        <begin position="13"/>
        <end position="23"/>
    </location>
</feature>
<evidence type="ECO:0000256" key="2">
    <source>
        <dbReference type="ARBA" id="ARBA00004496"/>
    </source>
</evidence>
<keyword evidence="5 13" id="KW-0436">Ligase</keyword>
<evidence type="ECO:0000256" key="1">
    <source>
        <dbReference type="ARBA" id="ARBA00003314"/>
    </source>
</evidence>
<dbReference type="InterPro" id="IPR015413">
    <property type="entry name" value="Methionyl/Leucyl_tRNA_Synth"/>
</dbReference>
<evidence type="ECO:0000256" key="10">
    <source>
        <dbReference type="ARBA" id="ARBA00022917"/>
    </source>
</evidence>
<dbReference type="GO" id="GO:0004825">
    <property type="term" value="F:methionine-tRNA ligase activity"/>
    <property type="evidence" value="ECO:0007669"/>
    <property type="project" value="UniProtKB-UniRule"/>
</dbReference>
<dbReference type="SUPFAM" id="SSF57770">
    <property type="entry name" value="Methionyl-tRNA synthetase (MetRS), Zn-domain"/>
    <property type="match status" value="1"/>
</dbReference>
<dbReference type="PROSITE" id="PS00178">
    <property type="entry name" value="AA_TRNA_LIGASE_I"/>
    <property type="match status" value="1"/>
</dbReference>
<comment type="function">
    <text evidence="1 13">Is required not only for elongation of protein synthesis but also for the initiation of all mRNA translation through initiator tRNA(fMet) aminoacylation.</text>
</comment>
<comment type="catalytic activity">
    <reaction evidence="12 13">
        <text>tRNA(Met) + L-methionine + ATP = L-methionyl-tRNA(Met) + AMP + diphosphate</text>
        <dbReference type="Rhea" id="RHEA:13481"/>
        <dbReference type="Rhea" id="RHEA-COMP:9667"/>
        <dbReference type="Rhea" id="RHEA-COMP:9698"/>
        <dbReference type="ChEBI" id="CHEBI:30616"/>
        <dbReference type="ChEBI" id="CHEBI:33019"/>
        <dbReference type="ChEBI" id="CHEBI:57844"/>
        <dbReference type="ChEBI" id="CHEBI:78442"/>
        <dbReference type="ChEBI" id="CHEBI:78530"/>
        <dbReference type="ChEBI" id="CHEBI:456215"/>
        <dbReference type="EC" id="6.1.1.10"/>
    </reaction>
</comment>
<keyword evidence="4 13" id="KW-0963">Cytoplasm</keyword>
<keyword evidence="10 13" id="KW-0648">Protein biosynthesis</keyword>
<feature type="binding site" evidence="13">
    <location>
        <position position="332"/>
    </location>
    <ligand>
        <name>ATP</name>
        <dbReference type="ChEBI" id="CHEBI:30616"/>
    </ligand>
</feature>
<evidence type="ECO:0000256" key="9">
    <source>
        <dbReference type="ARBA" id="ARBA00022840"/>
    </source>
</evidence>
<keyword evidence="7 13" id="KW-0547">Nucleotide-binding</keyword>
<dbReference type="InterPro" id="IPR014758">
    <property type="entry name" value="Met-tRNA_synth"/>
</dbReference>
<dbReference type="EMBL" id="CP001085">
    <property type="protein sequence ID" value="ADD79823.1"/>
    <property type="molecule type" value="Genomic_DNA"/>
</dbReference>
<evidence type="ECO:0000259" key="15">
    <source>
        <dbReference type="Pfam" id="PF09334"/>
    </source>
</evidence>
<evidence type="ECO:0000256" key="3">
    <source>
        <dbReference type="ARBA" id="ARBA00008258"/>
    </source>
</evidence>
<feature type="domain" description="Methionyl/Valyl/Leucyl/Isoleucyl-tRNA synthetase anticodon-binding" evidence="14">
    <location>
        <begin position="418"/>
        <end position="512"/>
    </location>
</feature>
<keyword evidence="6 13" id="KW-0479">Metal-binding</keyword>
<accession>D4G8Z5</accession>
<dbReference type="InterPro" id="IPR009080">
    <property type="entry name" value="tRNAsynth_Ia_anticodon-bd"/>
</dbReference>
<dbReference type="Pfam" id="PF08264">
    <property type="entry name" value="Anticodon_1"/>
    <property type="match status" value="1"/>
</dbReference>
<dbReference type="FunFam" id="2.20.28.20:FF:000001">
    <property type="entry name" value="Methionine--tRNA ligase"/>
    <property type="match status" value="1"/>
</dbReference>
<gene>
    <name evidence="13 16" type="primary">metG</name>
    <name evidence="16" type="ordered locus">RIEPE_0571</name>
</gene>
<dbReference type="Pfam" id="PF09334">
    <property type="entry name" value="tRNA-synt_1g"/>
    <property type="match status" value="1"/>
</dbReference>
<feature type="binding site" evidence="13">
    <location>
        <position position="160"/>
    </location>
    <ligand>
        <name>Zn(2+)</name>
        <dbReference type="ChEBI" id="CHEBI:29105"/>
    </ligand>
</feature>
<proteinExistence type="inferred from homology"/>
<dbReference type="GO" id="GO:0005524">
    <property type="term" value="F:ATP binding"/>
    <property type="evidence" value="ECO:0007669"/>
    <property type="project" value="UniProtKB-UniRule"/>
</dbReference>
<dbReference type="RefSeq" id="WP_013087805.1">
    <property type="nucleotide sequence ID" value="NC_014109.1"/>
</dbReference>
<protein>
    <recommendedName>
        <fullName evidence="13">Methionine--tRNA ligase</fullName>
        <ecNumber evidence="13">6.1.1.10</ecNumber>
    </recommendedName>
    <alternativeName>
        <fullName evidence="13">Methionyl-tRNA synthetase</fullName>
        <shortName evidence="13">MetRS</shortName>
    </alternativeName>
</protein>
<feature type="binding site" evidence="13">
    <location>
        <position position="144"/>
    </location>
    <ligand>
        <name>Zn(2+)</name>
        <dbReference type="ChEBI" id="CHEBI:29105"/>
    </ligand>
</feature>
<dbReference type="EC" id="6.1.1.10" evidence="13"/>
<feature type="binding site" evidence="13">
    <location>
        <position position="147"/>
    </location>
    <ligand>
        <name>Zn(2+)</name>
        <dbReference type="ChEBI" id="CHEBI:29105"/>
    </ligand>
</feature>
<comment type="similarity">
    <text evidence="3 13">Belongs to the class-I aminoacyl-tRNA synthetase family. MetG type 1 subfamily.</text>
</comment>
<comment type="subcellular location">
    <subcellularLocation>
        <location evidence="2 13">Cytoplasm</location>
    </subcellularLocation>
</comment>
<dbReference type="PANTHER" id="PTHR45765:SF1">
    <property type="entry name" value="METHIONINE--TRNA LIGASE, CYTOPLASMIC"/>
    <property type="match status" value="1"/>
</dbReference>
<dbReference type="InterPro" id="IPR023458">
    <property type="entry name" value="Met-tRNA_ligase_1"/>
</dbReference>
<feature type="binding site" evidence="13">
    <location>
        <position position="157"/>
    </location>
    <ligand>
        <name>Zn(2+)</name>
        <dbReference type="ChEBI" id="CHEBI:29105"/>
    </ligand>
</feature>
<evidence type="ECO:0000313" key="16">
    <source>
        <dbReference type="EMBL" id="ADD79823.1"/>
    </source>
</evidence>
<dbReference type="GO" id="GO:0006431">
    <property type="term" value="P:methionyl-tRNA aminoacylation"/>
    <property type="evidence" value="ECO:0007669"/>
    <property type="project" value="UniProtKB-UniRule"/>
</dbReference>
<dbReference type="AlphaFoldDB" id="D4G8Z5"/>
<dbReference type="GO" id="GO:0005829">
    <property type="term" value="C:cytosol"/>
    <property type="evidence" value="ECO:0007669"/>
    <property type="project" value="TreeGrafter"/>
</dbReference>
<dbReference type="InterPro" id="IPR013155">
    <property type="entry name" value="M/V/L/I-tRNA-synth_anticd-bd"/>
</dbReference>
<dbReference type="Gene3D" id="1.10.730.10">
    <property type="entry name" value="Isoleucyl-tRNA Synthetase, Domain 1"/>
    <property type="match status" value="1"/>
</dbReference>
<feature type="short sequence motif" description="'KMSKS' region" evidence="13">
    <location>
        <begin position="329"/>
        <end position="333"/>
    </location>
</feature>
<dbReference type="SUPFAM" id="SSF52374">
    <property type="entry name" value="Nucleotidylyl transferase"/>
    <property type="match status" value="1"/>
</dbReference>
<keyword evidence="8 13" id="KW-0862">Zinc</keyword>
<dbReference type="Proteomes" id="UP000001700">
    <property type="component" value="Chromosome"/>
</dbReference>
<dbReference type="InterPro" id="IPR001412">
    <property type="entry name" value="aa-tRNA-synth_I_CS"/>
</dbReference>
<organism evidence="16 17">
    <name type="scientific">Riesia pediculicola (strain USDA)</name>
    <dbReference type="NCBI Taxonomy" id="515618"/>
    <lineage>
        <taxon>Bacteria</taxon>
        <taxon>Pseudomonadati</taxon>
        <taxon>Pseudomonadota</taxon>
        <taxon>Gammaproteobacteria</taxon>
        <taxon>Enterobacterales</taxon>
        <taxon>Enterobacteriaceae</taxon>
        <taxon>Candidatus Riesia</taxon>
    </lineage>
</organism>
<evidence type="ECO:0000256" key="8">
    <source>
        <dbReference type="ARBA" id="ARBA00022833"/>
    </source>
</evidence>
<evidence type="ECO:0000256" key="7">
    <source>
        <dbReference type="ARBA" id="ARBA00022741"/>
    </source>
</evidence>
<name>D4G8Z5_RIEPU</name>
<dbReference type="OrthoDB" id="9810191at2"/>
<reference evidence="16" key="1">
    <citation type="submission" date="2008-05" db="EMBL/GenBank/DDBJ databases">
        <title>Genome sequence of Riesia pediculicola USDA.</title>
        <authorList>
            <person name="Kirkness E.F."/>
        </authorList>
    </citation>
    <scope>NUCLEOTIDE SEQUENCE [LARGE SCALE GENOMIC DNA]</scope>
    <source>
        <strain evidence="16">USDA</strain>
    </source>
</reference>
<comment type="cofactor">
    <cofactor evidence="13">
        <name>Zn(2+)</name>
        <dbReference type="ChEBI" id="CHEBI:29105"/>
    </cofactor>
    <text evidence="13">Binds 1 zinc ion per subunit.</text>
</comment>
<dbReference type="InterPro" id="IPR014729">
    <property type="entry name" value="Rossmann-like_a/b/a_fold"/>
</dbReference>
<evidence type="ECO:0000256" key="6">
    <source>
        <dbReference type="ARBA" id="ARBA00022723"/>
    </source>
</evidence>
<dbReference type="PANTHER" id="PTHR45765">
    <property type="entry name" value="METHIONINE--TRNA LIGASE"/>
    <property type="match status" value="1"/>
</dbReference>
<dbReference type="SUPFAM" id="SSF47323">
    <property type="entry name" value="Anticodon-binding domain of a subclass of class I aminoacyl-tRNA synthetases"/>
    <property type="match status" value="1"/>
</dbReference>
<evidence type="ECO:0000256" key="11">
    <source>
        <dbReference type="ARBA" id="ARBA00023146"/>
    </source>
</evidence>
<keyword evidence="9 13" id="KW-0067">ATP-binding</keyword>
<evidence type="ECO:0000313" key="17">
    <source>
        <dbReference type="Proteomes" id="UP000001700"/>
    </source>
</evidence>
<evidence type="ECO:0000256" key="12">
    <source>
        <dbReference type="ARBA" id="ARBA00047364"/>
    </source>
</evidence>
<dbReference type="InterPro" id="IPR033911">
    <property type="entry name" value="MetRS_core"/>
</dbReference>
<comment type="subunit">
    <text evidence="13">Monomer.</text>
</comment>
<keyword evidence="17" id="KW-1185">Reference proteome</keyword>
<dbReference type="eggNOG" id="COG0143">
    <property type="taxonomic scope" value="Bacteria"/>
</dbReference>
<dbReference type="NCBIfam" id="NF001100">
    <property type="entry name" value="PRK00133.1"/>
    <property type="match status" value="1"/>
</dbReference>
<dbReference type="NCBIfam" id="TIGR00398">
    <property type="entry name" value="metG"/>
    <property type="match status" value="1"/>
</dbReference>
<evidence type="ECO:0000256" key="4">
    <source>
        <dbReference type="ARBA" id="ARBA00022490"/>
    </source>
</evidence>
<dbReference type="GO" id="GO:0046872">
    <property type="term" value="F:metal ion binding"/>
    <property type="evidence" value="ECO:0007669"/>
    <property type="project" value="UniProtKB-KW"/>
</dbReference>
<dbReference type="PRINTS" id="PR01041">
    <property type="entry name" value="TRNASYNTHMET"/>
</dbReference>